<dbReference type="Gene3D" id="3.40.50.720">
    <property type="entry name" value="NAD(P)-binding Rossmann-like Domain"/>
    <property type="match status" value="1"/>
</dbReference>
<keyword evidence="2" id="KW-0560">Oxidoreductase</keyword>
<dbReference type="AlphaFoldDB" id="A0A0C2EIY8"/>
<dbReference type="CDD" id="cd05233">
    <property type="entry name" value="SDR_c"/>
    <property type="match status" value="1"/>
</dbReference>
<proteinExistence type="inferred from homology"/>
<dbReference type="SMR" id="A0A0C2EIY8"/>
<evidence type="ECO:0000256" key="2">
    <source>
        <dbReference type="ARBA" id="ARBA00023002"/>
    </source>
</evidence>
<dbReference type="Proteomes" id="UP000031535">
    <property type="component" value="Unassembled WGS sequence"/>
</dbReference>
<name>A0A0C2EIY8_9PSED</name>
<accession>A0A0C2EIY8</accession>
<gene>
    <name evidence="4" type="ORF">UCMB321_0386</name>
</gene>
<evidence type="ECO:0000313" key="4">
    <source>
        <dbReference type="EMBL" id="KIH86019.1"/>
    </source>
</evidence>
<dbReference type="PANTHER" id="PTHR24322:SF736">
    <property type="entry name" value="RETINOL DEHYDROGENASE 10"/>
    <property type="match status" value="1"/>
</dbReference>
<protein>
    <submittedName>
        <fullName evidence="4">BatM, batumin synthesis operon, short-chain dehydrogenase</fullName>
    </submittedName>
</protein>
<keyword evidence="5" id="KW-1185">Reference proteome</keyword>
<dbReference type="InterPro" id="IPR002347">
    <property type="entry name" value="SDR_fam"/>
</dbReference>
<evidence type="ECO:0000313" key="5">
    <source>
        <dbReference type="Proteomes" id="UP000031535"/>
    </source>
</evidence>
<dbReference type="PANTHER" id="PTHR24322">
    <property type="entry name" value="PKSB"/>
    <property type="match status" value="1"/>
</dbReference>
<evidence type="ECO:0000256" key="3">
    <source>
        <dbReference type="RuleBase" id="RU000363"/>
    </source>
</evidence>
<evidence type="ECO:0000256" key="1">
    <source>
        <dbReference type="ARBA" id="ARBA00006484"/>
    </source>
</evidence>
<organism evidence="4 5">
    <name type="scientific">Pseudomonas batumici</name>
    <dbReference type="NCBI Taxonomy" id="226910"/>
    <lineage>
        <taxon>Bacteria</taxon>
        <taxon>Pseudomonadati</taxon>
        <taxon>Pseudomonadota</taxon>
        <taxon>Gammaproteobacteria</taxon>
        <taxon>Pseudomonadales</taxon>
        <taxon>Pseudomonadaceae</taxon>
        <taxon>Pseudomonas</taxon>
    </lineage>
</organism>
<dbReference type="EMBL" id="JXDG01000003">
    <property type="protein sequence ID" value="KIH86019.1"/>
    <property type="molecule type" value="Genomic_DNA"/>
</dbReference>
<dbReference type="PRINTS" id="PR00081">
    <property type="entry name" value="GDHRDH"/>
</dbReference>
<reference evidence="4 5" key="1">
    <citation type="submission" date="2015-01" db="EMBL/GenBank/DDBJ databases">
        <title>Complete genome of Pseudomonas batumici UCM B-321 producer of the batumin antibiotic with strong antistaphilococcal and potential anticancer activity.</title>
        <authorList>
            <person name="Klochko V.V."/>
            <person name="Zelena L.B."/>
            <person name="Elena K.A."/>
            <person name="Reva O.N."/>
        </authorList>
    </citation>
    <scope>NUCLEOTIDE SEQUENCE [LARGE SCALE GENOMIC DNA]</scope>
    <source>
        <strain evidence="4 5">UCM B-321</strain>
    </source>
</reference>
<dbReference type="NCBIfam" id="NF004843">
    <property type="entry name" value="PRK06194.1"/>
    <property type="match status" value="1"/>
</dbReference>
<dbReference type="InterPro" id="IPR036291">
    <property type="entry name" value="NAD(P)-bd_dom_sf"/>
</dbReference>
<dbReference type="PRINTS" id="PR00080">
    <property type="entry name" value="SDRFAMILY"/>
</dbReference>
<sequence>MSRLFDWVFYGVGMKEFKDKVAVITGAASGIGRGMAEVFAAVGMKVVLSDVEQPALEATTRLLRAAGADVHSVLCDVSKADQVDELARQTLCKYGAVHVLCNNAGVGVRASPSWVNSLNDWNWILGVNLMGVVHGLRSFLPIMIEQGTEAHIVNTASTAGLISDDNTLYGVSKSAVVALSEGVYWELRHGRFKPKISLLCPGCVDTNILASQRNRPLDLASDSSISADPAARVVQDWYAEQLKQGLTPRMVGKQVLAAIRDEHFYIMTHGEDYHPYIERRMKDILSASNPTFLPPRGIASLMQKLNALGTR</sequence>
<dbReference type="STRING" id="226910.UCMB321_0386"/>
<comment type="caution">
    <text evidence="4">The sequence shown here is derived from an EMBL/GenBank/DDBJ whole genome shotgun (WGS) entry which is preliminary data.</text>
</comment>
<dbReference type="SUPFAM" id="SSF51735">
    <property type="entry name" value="NAD(P)-binding Rossmann-fold domains"/>
    <property type="match status" value="1"/>
</dbReference>
<comment type="similarity">
    <text evidence="1 3">Belongs to the short-chain dehydrogenases/reductases (SDR) family.</text>
</comment>
<dbReference type="Pfam" id="PF00106">
    <property type="entry name" value="adh_short"/>
    <property type="match status" value="1"/>
</dbReference>
<dbReference type="GO" id="GO:0016616">
    <property type="term" value="F:oxidoreductase activity, acting on the CH-OH group of donors, NAD or NADP as acceptor"/>
    <property type="evidence" value="ECO:0007669"/>
    <property type="project" value="TreeGrafter"/>
</dbReference>